<dbReference type="EMBL" id="GBRH01272704">
    <property type="protein sequence ID" value="JAD25191.1"/>
    <property type="molecule type" value="Transcribed_RNA"/>
</dbReference>
<protein>
    <submittedName>
        <fullName evidence="1">Uncharacterized protein</fullName>
    </submittedName>
</protein>
<evidence type="ECO:0000313" key="1">
    <source>
        <dbReference type="EMBL" id="JAD25191.1"/>
    </source>
</evidence>
<sequence>MKRCKCTVFDKYVRCTMRNCKCRRRPDQTRHLNHSWVSLKLTNCQTAYRSITVRLSDFSWDDIANSERFILEIFE</sequence>
<name>A0A0A8YH10_ARUDO</name>
<accession>A0A0A8YH10</accession>
<reference evidence="1" key="2">
    <citation type="journal article" date="2015" name="Data Brief">
        <title>Shoot transcriptome of the giant reed, Arundo donax.</title>
        <authorList>
            <person name="Barrero R.A."/>
            <person name="Guerrero F.D."/>
            <person name="Moolhuijzen P."/>
            <person name="Goolsby J.A."/>
            <person name="Tidwell J."/>
            <person name="Bellgard S.E."/>
            <person name="Bellgard M.I."/>
        </authorList>
    </citation>
    <scope>NUCLEOTIDE SEQUENCE</scope>
    <source>
        <tissue evidence="1">Shoot tissue taken approximately 20 cm above the soil surface</tissue>
    </source>
</reference>
<organism evidence="1">
    <name type="scientific">Arundo donax</name>
    <name type="common">Giant reed</name>
    <name type="synonym">Donax arundinaceus</name>
    <dbReference type="NCBI Taxonomy" id="35708"/>
    <lineage>
        <taxon>Eukaryota</taxon>
        <taxon>Viridiplantae</taxon>
        <taxon>Streptophyta</taxon>
        <taxon>Embryophyta</taxon>
        <taxon>Tracheophyta</taxon>
        <taxon>Spermatophyta</taxon>
        <taxon>Magnoliopsida</taxon>
        <taxon>Liliopsida</taxon>
        <taxon>Poales</taxon>
        <taxon>Poaceae</taxon>
        <taxon>PACMAD clade</taxon>
        <taxon>Arundinoideae</taxon>
        <taxon>Arundineae</taxon>
        <taxon>Arundo</taxon>
    </lineage>
</organism>
<proteinExistence type="predicted"/>
<dbReference type="AlphaFoldDB" id="A0A0A8YH10"/>
<reference evidence="1" key="1">
    <citation type="submission" date="2014-09" db="EMBL/GenBank/DDBJ databases">
        <authorList>
            <person name="Magalhaes I.L.F."/>
            <person name="Oliveira U."/>
            <person name="Santos F.R."/>
            <person name="Vidigal T.H.D.A."/>
            <person name="Brescovit A.D."/>
            <person name="Santos A.J."/>
        </authorList>
    </citation>
    <scope>NUCLEOTIDE SEQUENCE</scope>
    <source>
        <tissue evidence="1">Shoot tissue taken approximately 20 cm above the soil surface</tissue>
    </source>
</reference>